<organism evidence="5 6">
    <name type="scientific">Prauserella flavalba</name>
    <dbReference type="NCBI Taxonomy" id="1477506"/>
    <lineage>
        <taxon>Bacteria</taxon>
        <taxon>Bacillati</taxon>
        <taxon>Actinomycetota</taxon>
        <taxon>Actinomycetes</taxon>
        <taxon>Pseudonocardiales</taxon>
        <taxon>Pseudonocardiaceae</taxon>
        <taxon>Prauserella</taxon>
    </lineage>
</organism>
<dbReference type="PANTHER" id="PTHR44196">
    <property type="entry name" value="DEHYDROGENASE/REDUCTASE SDR FAMILY MEMBER 7B"/>
    <property type="match status" value="1"/>
</dbReference>
<dbReference type="GO" id="GO:0016491">
    <property type="term" value="F:oxidoreductase activity"/>
    <property type="evidence" value="ECO:0007669"/>
    <property type="project" value="UniProtKB-KW"/>
</dbReference>
<protein>
    <submittedName>
        <fullName evidence="5">Short-chain dehydrogenase</fullName>
    </submittedName>
</protein>
<dbReference type="InterPro" id="IPR036291">
    <property type="entry name" value="NAD(P)-bd_dom_sf"/>
</dbReference>
<dbReference type="Gene3D" id="3.40.50.720">
    <property type="entry name" value="NAD(P)-binding Rossmann-like Domain"/>
    <property type="match status" value="1"/>
</dbReference>
<comment type="similarity">
    <text evidence="1 3">Belongs to the short-chain dehydrogenases/reductases (SDR) family.</text>
</comment>
<dbReference type="Pfam" id="PF00106">
    <property type="entry name" value="adh_short"/>
    <property type="match status" value="1"/>
</dbReference>
<keyword evidence="2" id="KW-0560">Oxidoreductase</keyword>
<dbReference type="GO" id="GO:0016020">
    <property type="term" value="C:membrane"/>
    <property type="evidence" value="ECO:0007669"/>
    <property type="project" value="TreeGrafter"/>
</dbReference>
<dbReference type="PIRSF" id="PIRSF000126">
    <property type="entry name" value="11-beta-HSD1"/>
    <property type="match status" value="1"/>
</dbReference>
<dbReference type="RefSeq" id="WP_110334116.1">
    <property type="nucleotide sequence ID" value="NZ_MASU01000001.1"/>
</dbReference>
<evidence type="ECO:0000256" key="1">
    <source>
        <dbReference type="ARBA" id="ARBA00006484"/>
    </source>
</evidence>
<dbReference type="EMBL" id="MASU01000001">
    <property type="protein sequence ID" value="PXY38383.1"/>
    <property type="molecule type" value="Genomic_DNA"/>
</dbReference>
<reference evidence="5 6" key="1">
    <citation type="submission" date="2016-07" db="EMBL/GenBank/DDBJ databases">
        <title>Draft genome sequence of Prauserella sp. YIM 121212, isolated from alkaline soil.</title>
        <authorList>
            <person name="Ruckert C."/>
            <person name="Albersmeier A."/>
            <person name="Jiang C.-L."/>
            <person name="Jiang Y."/>
            <person name="Kalinowski J."/>
            <person name="Schneider O."/>
            <person name="Winkler A."/>
            <person name="Zotchev S.B."/>
        </authorList>
    </citation>
    <scope>NUCLEOTIDE SEQUENCE [LARGE SCALE GENOMIC DNA]</scope>
    <source>
        <strain evidence="5 6">YIM 121212</strain>
    </source>
</reference>
<proteinExistence type="inferred from homology"/>
<dbReference type="InterPro" id="IPR057326">
    <property type="entry name" value="KR_dom"/>
</dbReference>
<comment type="caution">
    <text evidence="5">The sequence shown here is derived from an EMBL/GenBank/DDBJ whole genome shotgun (WGS) entry which is preliminary data.</text>
</comment>
<dbReference type="Proteomes" id="UP000247892">
    <property type="component" value="Unassembled WGS sequence"/>
</dbReference>
<dbReference type="OrthoDB" id="9810734at2"/>
<keyword evidence="6" id="KW-1185">Reference proteome</keyword>
<evidence type="ECO:0000256" key="3">
    <source>
        <dbReference type="RuleBase" id="RU000363"/>
    </source>
</evidence>
<dbReference type="InterPro" id="IPR002347">
    <property type="entry name" value="SDR_fam"/>
</dbReference>
<accession>A0A318LUI7</accession>
<dbReference type="SMART" id="SM00822">
    <property type="entry name" value="PKS_KR"/>
    <property type="match status" value="1"/>
</dbReference>
<sequence length="255" mass="27029">MATALITGATVGIGAAFARRLAAERYDLVLVARSEPKLRARAKELASAHGITADVLPADLATAEGREAVEQCLREQPVDLLVNNAGLGLAGEFWTASADELQHQLDVNVTAVLRLTRAALPTMLERGSGDVINVSSVAGFFSGRGSTYTASKSWVTSFSDGLASALHGSGVRVLALCPGFTETEFHDRAGLEKTGPKAFWLSADRVVADALTDLRKGKVVSIPSPQYKVIATVGRFLPRGLVRRLGGRFAGRDRT</sequence>
<name>A0A318LUI7_9PSEU</name>
<dbReference type="SUPFAM" id="SSF51735">
    <property type="entry name" value="NAD(P)-binding Rossmann-fold domains"/>
    <property type="match status" value="1"/>
</dbReference>
<feature type="domain" description="Ketoreductase" evidence="4">
    <location>
        <begin position="2"/>
        <end position="183"/>
    </location>
</feature>
<evidence type="ECO:0000256" key="2">
    <source>
        <dbReference type="ARBA" id="ARBA00023002"/>
    </source>
</evidence>
<evidence type="ECO:0000313" key="5">
    <source>
        <dbReference type="EMBL" id="PXY38383.1"/>
    </source>
</evidence>
<dbReference type="PRINTS" id="PR00081">
    <property type="entry name" value="GDHRDH"/>
</dbReference>
<gene>
    <name evidence="5" type="ORF">BA062_01085</name>
</gene>
<dbReference type="PANTHER" id="PTHR44196:SF2">
    <property type="entry name" value="SHORT-CHAIN DEHYDROGENASE-RELATED"/>
    <property type="match status" value="1"/>
</dbReference>
<evidence type="ECO:0000259" key="4">
    <source>
        <dbReference type="SMART" id="SM00822"/>
    </source>
</evidence>
<dbReference type="PRINTS" id="PR00080">
    <property type="entry name" value="SDRFAMILY"/>
</dbReference>
<dbReference type="AlphaFoldDB" id="A0A318LUI7"/>
<evidence type="ECO:0000313" key="6">
    <source>
        <dbReference type="Proteomes" id="UP000247892"/>
    </source>
</evidence>